<evidence type="ECO:0000256" key="1">
    <source>
        <dbReference type="ARBA" id="ARBA00022714"/>
    </source>
</evidence>
<dbReference type="GO" id="GO:0140647">
    <property type="term" value="P:P450-containing electron transport chain"/>
    <property type="evidence" value="ECO:0007669"/>
    <property type="project" value="InterPro"/>
</dbReference>
<dbReference type="PROSITE" id="PS51085">
    <property type="entry name" value="2FE2S_FER_2"/>
    <property type="match status" value="1"/>
</dbReference>
<dbReference type="InterPro" id="IPR036010">
    <property type="entry name" value="2Fe-2S_ferredoxin-like_sf"/>
</dbReference>
<dbReference type="PRINTS" id="PR00355">
    <property type="entry name" value="ADRENODOXIN"/>
</dbReference>
<evidence type="ECO:0000313" key="6">
    <source>
        <dbReference type="EMBL" id="CAD9330096.1"/>
    </source>
</evidence>
<accession>A0A6V2ARF5</accession>
<dbReference type="GO" id="GO:0051537">
    <property type="term" value="F:2 iron, 2 sulfur cluster binding"/>
    <property type="evidence" value="ECO:0007669"/>
    <property type="project" value="UniProtKB-KW"/>
</dbReference>
<reference evidence="6" key="1">
    <citation type="submission" date="2021-01" db="EMBL/GenBank/DDBJ databases">
        <authorList>
            <person name="Corre E."/>
            <person name="Pelletier E."/>
            <person name="Niang G."/>
            <person name="Scheremetjew M."/>
            <person name="Finn R."/>
            <person name="Kale V."/>
            <person name="Holt S."/>
            <person name="Cochrane G."/>
            <person name="Meng A."/>
            <person name="Brown T."/>
            <person name="Cohen L."/>
        </authorList>
    </citation>
    <scope>NUCLEOTIDE SEQUENCE</scope>
    <source>
        <strain evidence="6">Pop2</strain>
    </source>
</reference>
<evidence type="ECO:0000259" key="5">
    <source>
        <dbReference type="PROSITE" id="PS51085"/>
    </source>
</evidence>
<evidence type="ECO:0000256" key="2">
    <source>
        <dbReference type="ARBA" id="ARBA00022723"/>
    </source>
</evidence>
<dbReference type="GO" id="GO:0046872">
    <property type="term" value="F:metal ion binding"/>
    <property type="evidence" value="ECO:0007669"/>
    <property type="project" value="UniProtKB-KW"/>
</dbReference>
<dbReference type="EMBL" id="HBGN01017336">
    <property type="protein sequence ID" value="CAD9330096.1"/>
    <property type="molecule type" value="Transcribed_RNA"/>
</dbReference>
<organism evidence="6">
    <name type="scientific">Ditylum brightwellii</name>
    <dbReference type="NCBI Taxonomy" id="49249"/>
    <lineage>
        <taxon>Eukaryota</taxon>
        <taxon>Sar</taxon>
        <taxon>Stramenopiles</taxon>
        <taxon>Ochrophyta</taxon>
        <taxon>Bacillariophyta</taxon>
        <taxon>Mediophyceae</taxon>
        <taxon>Lithodesmiophycidae</taxon>
        <taxon>Lithodesmiales</taxon>
        <taxon>Lithodesmiaceae</taxon>
        <taxon>Ditylum</taxon>
    </lineage>
</organism>
<dbReference type="InterPro" id="IPR001041">
    <property type="entry name" value="2Fe-2S_ferredoxin-type"/>
</dbReference>
<dbReference type="PANTHER" id="PTHR23426">
    <property type="entry name" value="FERREDOXIN/ADRENODOXIN"/>
    <property type="match status" value="1"/>
</dbReference>
<dbReference type="SUPFAM" id="SSF54292">
    <property type="entry name" value="2Fe-2S ferredoxin-like"/>
    <property type="match status" value="1"/>
</dbReference>
<protein>
    <recommendedName>
        <fullName evidence="5">2Fe-2S ferredoxin-type domain-containing protein</fullName>
    </recommendedName>
</protein>
<feature type="domain" description="2Fe-2S ferredoxin-type" evidence="5">
    <location>
        <begin position="54"/>
        <end position="156"/>
    </location>
</feature>
<proteinExistence type="predicted"/>
<dbReference type="PANTHER" id="PTHR23426:SF67">
    <property type="entry name" value="2FE-2S FERREDOXIN-TYPE DOMAIN-CONTAINING PROTEIN"/>
    <property type="match status" value="1"/>
</dbReference>
<evidence type="ECO:0000256" key="4">
    <source>
        <dbReference type="ARBA" id="ARBA00023014"/>
    </source>
</evidence>
<dbReference type="AlphaFoldDB" id="A0A6V2ARF5"/>
<dbReference type="InterPro" id="IPR012675">
    <property type="entry name" value="Beta-grasp_dom_sf"/>
</dbReference>
<keyword evidence="1" id="KW-0001">2Fe-2S</keyword>
<dbReference type="CDD" id="cd00207">
    <property type="entry name" value="fer2"/>
    <property type="match status" value="1"/>
</dbReference>
<keyword evidence="3" id="KW-0408">Iron</keyword>
<sequence>MRNLLARRAATFLSSRSGSVSVSQQCRTRINLPQSSLGTKSCMSSEAKPEPQFVPITFVDTTGEEIEVQAQVGKHLLDVAQDNDIELEGACGGECACATCHLVFDPDVYDTLPDKIDEEDDMLDLAFELTDTSRLGCQITVREDFAGIRIRVPDDGY</sequence>
<dbReference type="GO" id="GO:0005739">
    <property type="term" value="C:mitochondrion"/>
    <property type="evidence" value="ECO:0007669"/>
    <property type="project" value="TreeGrafter"/>
</dbReference>
<evidence type="ECO:0000256" key="3">
    <source>
        <dbReference type="ARBA" id="ARBA00023004"/>
    </source>
</evidence>
<name>A0A6V2ARF5_9STRA</name>
<keyword evidence="4" id="KW-0411">Iron-sulfur</keyword>
<dbReference type="GO" id="GO:0009055">
    <property type="term" value="F:electron transfer activity"/>
    <property type="evidence" value="ECO:0007669"/>
    <property type="project" value="TreeGrafter"/>
</dbReference>
<dbReference type="Gene3D" id="3.10.20.30">
    <property type="match status" value="1"/>
</dbReference>
<dbReference type="InterPro" id="IPR001055">
    <property type="entry name" value="Adrenodoxin-like"/>
</dbReference>
<gene>
    <name evidence="6" type="ORF">DBRI1063_LOCUS11115</name>
</gene>
<keyword evidence="2" id="KW-0479">Metal-binding</keyword>